<proteinExistence type="predicted"/>
<gene>
    <name evidence="1" type="ORF">HNQ09_001874</name>
</gene>
<name>A0A7W8GFU8_9DEIO</name>
<sequence>MALMPHPNGPRTRILRLYRTFTTLDAGLVAAALGITQQQASGQLITLFHAGQVLRASRRSARRPYLRIEYHREVR</sequence>
<comment type="caution">
    <text evidence="1">The sequence shown here is derived from an EMBL/GenBank/DDBJ whole genome shotgun (WGS) entry which is preliminary data.</text>
</comment>
<keyword evidence="2" id="KW-1185">Reference proteome</keyword>
<organism evidence="1 2">
    <name type="scientific">Deinococcus budaensis</name>
    <dbReference type="NCBI Taxonomy" id="1665626"/>
    <lineage>
        <taxon>Bacteria</taxon>
        <taxon>Thermotogati</taxon>
        <taxon>Deinococcota</taxon>
        <taxon>Deinococci</taxon>
        <taxon>Deinococcales</taxon>
        <taxon>Deinococcaceae</taxon>
        <taxon>Deinococcus</taxon>
    </lineage>
</organism>
<accession>A0A7W8GFU8</accession>
<reference evidence="1 2" key="1">
    <citation type="submission" date="2020-08" db="EMBL/GenBank/DDBJ databases">
        <title>Genomic Encyclopedia of Type Strains, Phase IV (KMG-IV): sequencing the most valuable type-strain genomes for metagenomic binning, comparative biology and taxonomic classification.</title>
        <authorList>
            <person name="Goeker M."/>
        </authorList>
    </citation>
    <scope>NUCLEOTIDE SEQUENCE [LARGE SCALE GENOMIC DNA]</scope>
    <source>
        <strain evidence="1 2">DSM 101791</strain>
    </source>
</reference>
<dbReference type="RefSeq" id="WP_184028253.1">
    <property type="nucleotide sequence ID" value="NZ_JACHFN010000006.1"/>
</dbReference>
<evidence type="ECO:0000313" key="2">
    <source>
        <dbReference type="Proteomes" id="UP000525389"/>
    </source>
</evidence>
<dbReference type="EMBL" id="JACHFN010000006">
    <property type="protein sequence ID" value="MBB5234436.1"/>
    <property type="molecule type" value="Genomic_DNA"/>
</dbReference>
<dbReference type="Proteomes" id="UP000525389">
    <property type="component" value="Unassembled WGS sequence"/>
</dbReference>
<evidence type="ECO:0000313" key="1">
    <source>
        <dbReference type="EMBL" id="MBB5234436.1"/>
    </source>
</evidence>
<dbReference type="AlphaFoldDB" id="A0A7W8GFU8"/>
<protein>
    <submittedName>
        <fullName evidence="1">Putative ArsR family transcriptional regulator</fullName>
    </submittedName>
</protein>